<sequence length="352" mass="38610">MNYNSFSESTPKNSLKMYGLKPIKLVSFALLSLVLFSCSDRAPFGDTNYSFRAMDAPDESNIWIAAQHGFWAHSSNSGETWDTGHIAGFDGEIRDIEAWDENTAIAMGIESPGILWKTTNGGKSWVEVYQLDHPSTFFDNMDFNSSGSGIVIGDPIDGKWTILGTHDYGENWTRWSPQTSYSAHPNEVAFAASGSGLICEDSRITFFTGGGANGMRSTDSRLNRTFQTDTSNTFGIYSATLNHKGDILFVGGDYRFPDATHGNGGVLRLVDGQYNFVEFTDPPRGYRSCIIQLSDQSFVCCGPNGVDYSANGLMWTSLTKEGFHVLASPPNKRELWAAGSNGRVVNLTELLP</sequence>
<name>A0A6L3ZJ23_9FLAO</name>
<dbReference type="EMBL" id="WBVQ01000001">
    <property type="protein sequence ID" value="KAB2817633.1"/>
    <property type="molecule type" value="Genomic_DNA"/>
</dbReference>
<dbReference type="PANTHER" id="PTHR47199">
    <property type="entry name" value="PHOTOSYSTEM II STABILITY/ASSEMBLY FACTOR HCF136, CHLOROPLASTIC"/>
    <property type="match status" value="1"/>
</dbReference>
<gene>
    <name evidence="1" type="ORF">F8C82_04315</name>
</gene>
<dbReference type="SUPFAM" id="SSF110296">
    <property type="entry name" value="Oligoxyloglucan reducing end-specific cellobiohydrolase"/>
    <property type="match status" value="1"/>
</dbReference>
<dbReference type="InterPro" id="IPR015943">
    <property type="entry name" value="WD40/YVTN_repeat-like_dom_sf"/>
</dbReference>
<dbReference type="Gene3D" id="2.130.10.10">
    <property type="entry name" value="YVTN repeat-like/Quinoprotein amine dehydrogenase"/>
    <property type="match status" value="1"/>
</dbReference>
<organism evidence="1 2">
    <name type="scientific">Phaeocystidibacter marisrubri</name>
    <dbReference type="NCBI Taxonomy" id="1577780"/>
    <lineage>
        <taxon>Bacteria</taxon>
        <taxon>Pseudomonadati</taxon>
        <taxon>Bacteroidota</taxon>
        <taxon>Flavobacteriia</taxon>
        <taxon>Flavobacteriales</taxon>
        <taxon>Phaeocystidibacteraceae</taxon>
        <taxon>Phaeocystidibacter</taxon>
    </lineage>
</organism>
<dbReference type="AlphaFoldDB" id="A0A6L3ZJ23"/>
<accession>A0A6L3ZJ23</accession>
<evidence type="ECO:0000313" key="1">
    <source>
        <dbReference type="EMBL" id="KAB2817633.1"/>
    </source>
</evidence>
<dbReference type="RefSeq" id="WP_151692322.1">
    <property type="nucleotide sequence ID" value="NZ_BMGX01000002.1"/>
</dbReference>
<comment type="caution">
    <text evidence="1">The sequence shown here is derived from an EMBL/GenBank/DDBJ whole genome shotgun (WGS) entry which is preliminary data.</text>
</comment>
<reference evidence="1 2" key="1">
    <citation type="submission" date="2019-10" db="EMBL/GenBank/DDBJ databases">
        <title>Genome sequence of Phaeocystidibacter marisrubri JCM30614 (type strain).</title>
        <authorList>
            <person name="Bowman J.P."/>
        </authorList>
    </citation>
    <scope>NUCLEOTIDE SEQUENCE [LARGE SCALE GENOMIC DNA]</scope>
    <source>
        <strain evidence="1 2">JCM 30614</strain>
    </source>
</reference>
<dbReference type="Proteomes" id="UP000484164">
    <property type="component" value="Unassembled WGS sequence"/>
</dbReference>
<keyword evidence="2" id="KW-1185">Reference proteome</keyword>
<evidence type="ECO:0008006" key="3">
    <source>
        <dbReference type="Google" id="ProtNLM"/>
    </source>
</evidence>
<dbReference type="OrthoDB" id="9813892at2"/>
<dbReference type="PANTHER" id="PTHR47199:SF2">
    <property type="entry name" value="PHOTOSYSTEM II STABILITY_ASSEMBLY FACTOR HCF136, CHLOROPLASTIC"/>
    <property type="match status" value="1"/>
</dbReference>
<evidence type="ECO:0000313" key="2">
    <source>
        <dbReference type="Proteomes" id="UP000484164"/>
    </source>
</evidence>
<proteinExistence type="predicted"/>
<protein>
    <recommendedName>
        <fullName evidence="3">Photosynthesis system II assembly factor Ycf48/Hcf136-like domain-containing protein</fullName>
    </recommendedName>
</protein>